<name>A0A7V8T0E4_9BACT</name>
<feature type="region of interest" description="Disordered" evidence="2">
    <location>
        <begin position="421"/>
        <end position="440"/>
    </location>
</feature>
<dbReference type="InterPro" id="IPR027039">
    <property type="entry name" value="Crtac1"/>
</dbReference>
<evidence type="ECO:0000256" key="1">
    <source>
        <dbReference type="ARBA" id="ARBA00022729"/>
    </source>
</evidence>
<feature type="non-terminal residue" evidence="4">
    <location>
        <position position="1"/>
    </location>
</feature>
<dbReference type="AlphaFoldDB" id="A0A7V8T0E4"/>
<accession>A0A7V8T0E4</accession>
<sequence>QNHLFHNNGNGTFSDVTQKAGLQGPKEFSTSAAWVDYDKDGRLDLVVGNYVQWTPETDLYCTLDGKSKSYCTPESYKGTAVRLWHNRGNGTFEDVTQKAGLGDATSKTLGVAVLDYDNDGWPDLLFSNDTQPNKLYRNNGNGTFSEKAVVAGVAFSEDGVARAGMGVDSADYDHSGYPSVLISNFSNQMVSLYHNEGKGLFVDEAPRSEIGHASLLTLGFGCFFFDYDLDGWPDVFIANGHIDADIQKVQANVTYAMPPHLFRNVGKGKFVEVTKSMGEAFASPRVGRGAAYADINNDGRLDLLLSTNGGPVYLFRNEAQGTLASNRSLRIKLVGTKSNRDGIGAVVKLTADGDTQTKMLHSGSSYLSASELVLTFGLGQRDKADSIEVRWPSGQLDRLSAAPAGATLSITEAKGITATRWFASRSKPQSRPTEKSPEAP</sequence>
<dbReference type="Proteomes" id="UP000567293">
    <property type="component" value="Unassembled WGS sequence"/>
</dbReference>
<reference evidence="4" key="1">
    <citation type="submission" date="2020-06" db="EMBL/GenBank/DDBJ databases">
        <title>Legume-microbial interactions unlock mineral nutrients during tropical forest succession.</title>
        <authorList>
            <person name="Epihov D.Z."/>
        </authorList>
    </citation>
    <scope>NUCLEOTIDE SEQUENCE [LARGE SCALE GENOMIC DNA]</scope>
    <source>
        <strain evidence="4">Pan2503</strain>
    </source>
</reference>
<proteinExistence type="predicted"/>
<organism evidence="4 5">
    <name type="scientific">Candidatus Acidiferrum panamense</name>
    <dbReference type="NCBI Taxonomy" id="2741543"/>
    <lineage>
        <taxon>Bacteria</taxon>
        <taxon>Pseudomonadati</taxon>
        <taxon>Acidobacteriota</taxon>
        <taxon>Terriglobia</taxon>
        <taxon>Candidatus Acidiferrales</taxon>
        <taxon>Candidatus Acidiferrum</taxon>
    </lineage>
</organism>
<dbReference type="Gene3D" id="2.130.10.130">
    <property type="entry name" value="Integrin alpha, N-terminal"/>
    <property type="match status" value="2"/>
</dbReference>
<protein>
    <submittedName>
        <fullName evidence="4">CRTAC1 family protein</fullName>
    </submittedName>
</protein>
<gene>
    <name evidence="4" type="ORF">HRJ53_28365</name>
</gene>
<dbReference type="Pfam" id="PF07593">
    <property type="entry name" value="UnbV_ASPIC"/>
    <property type="match status" value="1"/>
</dbReference>
<evidence type="ECO:0000256" key="2">
    <source>
        <dbReference type="SAM" id="MobiDB-lite"/>
    </source>
</evidence>
<evidence type="ECO:0000313" key="4">
    <source>
        <dbReference type="EMBL" id="MBA0088921.1"/>
    </source>
</evidence>
<dbReference type="SUPFAM" id="SSF69318">
    <property type="entry name" value="Integrin alpha N-terminal domain"/>
    <property type="match status" value="1"/>
</dbReference>
<evidence type="ECO:0000259" key="3">
    <source>
        <dbReference type="Pfam" id="PF07593"/>
    </source>
</evidence>
<dbReference type="InterPro" id="IPR011519">
    <property type="entry name" value="UnbV_ASPIC"/>
</dbReference>
<dbReference type="InterPro" id="IPR013517">
    <property type="entry name" value="FG-GAP"/>
</dbReference>
<dbReference type="EMBL" id="JACDQQ010002748">
    <property type="protein sequence ID" value="MBA0088921.1"/>
    <property type="molecule type" value="Genomic_DNA"/>
</dbReference>
<dbReference type="PANTHER" id="PTHR16026">
    <property type="entry name" value="CARTILAGE ACIDIC PROTEIN 1"/>
    <property type="match status" value="1"/>
</dbReference>
<feature type="domain" description="ASPIC/UnbV" evidence="3">
    <location>
        <begin position="342"/>
        <end position="408"/>
    </location>
</feature>
<keyword evidence="1" id="KW-0732">Signal</keyword>
<keyword evidence="5" id="KW-1185">Reference proteome</keyword>
<evidence type="ECO:0000313" key="5">
    <source>
        <dbReference type="Proteomes" id="UP000567293"/>
    </source>
</evidence>
<comment type="caution">
    <text evidence="4">The sequence shown here is derived from an EMBL/GenBank/DDBJ whole genome shotgun (WGS) entry which is preliminary data.</text>
</comment>
<dbReference type="InterPro" id="IPR028994">
    <property type="entry name" value="Integrin_alpha_N"/>
</dbReference>
<dbReference type="PANTHER" id="PTHR16026:SF0">
    <property type="entry name" value="CARTILAGE ACIDIC PROTEIN 1"/>
    <property type="match status" value="1"/>
</dbReference>
<dbReference type="Pfam" id="PF13517">
    <property type="entry name" value="FG-GAP_3"/>
    <property type="match status" value="3"/>
</dbReference>